<protein>
    <submittedName>
        <fullName evidence="7">Zinc finger protein 766</fullName>
    </submittedName>
</protein>
<feature type="domain" description="C2H2-type" evidence="6">
    <location>
        <begin position="180"/>
        <end position="207"/>
    </location>
</feature>
<keyword evidence="2" id="KW-0677">Repeat</keyword>
<keyword evidence="3 5" id="KW-0863">Zinc-finger</keyword>
<keyword evidence="8" id="KW-1185">Reference proteome</keyword>
<dbReference type="Gene3D" id="3.30.160.60">
    <property type="entry name" value="Classic Zinc Finger"/>
    <property type="match status" value="4"/>
</dbReference>
<dbReference type="Pfam" id="PF13912">
    <property type="entry name" value="zf-C2H2_6"/>
    <property type="match status" value="1"/>
</dbReference>
<reference evidence="7 8" key="1">
    <citation type="submission" date="2019-07" db="EMBL/GenBank/DDBJ databases">
        <title>Draft genome assembly of a fouling barnacle, Amphibalanus amphitrite (Darwin, 1854): The first reference genome for Thecostraca.</title>
        <authorList>
            <person name="Kim W."/>
        </authorList>
    </citation>
    <scope>NUCLEOTIDE SEQUENCE [LARGE SCALE GENOMIC DNA]</scope>
    <source>
        <strain evidence="7">SNU_AA5</strain>
        <tissue evidence="7">Soma without cirri and trophi</tissue>
    </source>
</reference>
<dbReference type="InterPro" id="IPR013087">
    <property type="entry name" value="Znf_C2H2_type"/>
</dbReference>
<dbReference type="OrthoDB" id="6077919at2759"/>
<dbReference type="FunFam" id="3.30.160.60:FF:000624">
    <property type="entry name" value="zinc finger protein 697"/>
    <property type="match status" value="1"/>
</dbReference>
<keyword evidence="4" id="KW-0862">Zinc</keyword>
<dbReference type="PROSITE" id="PS50157">
    <property type="entry name" value="ZINC_FINGER_C2H2_2"/>
    <property type="match status" value="4"/>
</dbReference>
<dbReference type="AlphaFoldDB" id="A0A6A4X4K0"/>
<dbReference type="PROSITE" id="PS00028">
    <property type="entry name" value="ZINC_FINGER_C2H2_1"/>
    <property type="match status" value="3"/>
</dbReference>
<dbReference type="InterPro" id="IPR036236">
    <property type="entry name" value="Znf_C2H2_sf"/>
</dbReference>
<feature type="domain" description="C2H2-type" evidence="6">
    <location>
        <begin position="264"/>
        <end position="292"/>
    </location>
</feature>
<dbReference type="Pfam" id="PF00096">
    <property type="entry name" value="zf-C2H2"/>
    <property type="match status" value="3"/>
</dbReference>
<organism evidence="7 8">
    <name type="scientific">Amphibalanus amphitrite</name>
    <name type="common">Striped barnacle</name>
    <name type="synonym">Balanus amphitrite</name>
    <dbReference type="NCBI Taxonomy" id="1232801"/>
    <lineage>
        <taxon>Eukaryota</taxon>
        <taxon>Metazoa</taxon>
        <taxon>Ecdysozoa</taxon>
        <taxon>Arthropoda</taxon>
        <taxon>Crustacea</taxon>
        <taxon>Multicrustacea</taxon>
        <taxon>Cirripedia</taxon>
        <taxon>Thoracica</taxon>
        <taxon>Thoracicalcarea</taxon>
        <taxon>Balanomorpha</taxon>
        <taxon>Balanoidea</taxon>
        <taxon>Balanidae</taxon>
        <taxon>Amphibalaninae</taxon>
        <taxon>Amphibalanus</taxon>
    </lineage>
</organism>
<proteinExistence type="predicted"/>
<dbReference type="SUPFAM" id="SSF57667">
    <property type="entry name" value="beta-beta-alpha zinc fingers"/>
    <property type="match status" value="4"/>
</dbReference>
<name>A0A6A4X4K0_AMPAM</name>
<evidence type="ECO:0000259" key="6">
    <source>
        <dbReference type="PROSITE" id="PS50157"/>
    </source>
</evidence>
<evidence type="ECO:0000256" key="2">
    <source>
        <dbReference type="ARBA" id="ARBA00022737"/>
    </source>
</evidence>
<evidence type="ECO:0000256" key="1">
    <source>
        <dbReference type="ARBA" id="ARBA00022723"/>
    </source>
</evidence>
<evidence type="ECO:0000256" key="4">
    <source>
        <dbReference type="ARBA" id="ARBA00022833"/>
    </source>
</evidence>
<gene>
    <name evidence="7" type="primary">ZNF766</name>
    <name evidence="7" type="ORF">FJT64_018165</name>
</gene>
<dbReference type="EMBL" id="VIIS01000274">
    <property type="protein sequence ID" value="KAF0311010.1"/>
    <property type="molecule type" value="Genomic_DNA"/>
</dbReference>
<dbReference type="SMART" id="SM00355">
    <property type="entry name" value="ZnF_C2H2"/>
    <property type="match status" value="9"/>
</dbReference>
<sequence>MLGSAQRRRVPLKLRPHMFVLCALCGLNNRSTSTAGAADRHLTRAHLPARHRRALAAAAAGPFRYVCDDCEMECPSRAELAVHVLDAGHGCVGFVCELCGEEGEGEANAAHHRLWHNATLPFQCYLCAERFATEPECVVHVRAEHAASFNIHRCARCPYATSTVGQFVAHARSHVGLNTCVCHECGVTFQTTQSLRRHLMTHSRSEFRCRHCDKTFRHPLPLERHERSQHDRPEDHKCSTCGKLFSSRYHLERHVLIHSGRRPHQCDRCGRGFVQKGDLARHVRKCRVGQLGEPLALQPPLKVVAVPAVCPPPPPPLAPPPPPPIAPPVTVLAPMPPPPPQQQSVLLHVSQPPVVMPLPAQGAG</sequence>
<evidence type="ECO:0000256" key="3">
    <source>
        <dbReference type="ARBA" id="ARBA00022771"/>
    </source>
</evidence>
<evidence type="ECO:0000313" key="7">
    <source>
        <dbReference type="EMBL" id="KAF0311010.1"/>
    </source>
</evidence>
<dbReference type="GO" id="GO:0008270">
    <property type="term" value="F:zinc ion binding"/>
    <property type="evidence" value="ECO:0007669"/>
    <property type="project" value="UniProtKB-KW"/>
</dbReference>
<feature type="domain" description="C2H2-type" evidence="6">
    <location>
        <begin position="236"/>
        <end position="263"/>
    </location>
</feature>
<dbReference type="GO" id="GO:0000977">
    <property type="term" value="F:RNA polymerase II transcription regulatory region sequence-specific DNA binding"/>
    <property type="evidence" value="ECO:0007669"/>
    <property type="project" value="TreeGrafter"/>
</dbReference>
<evidence type="ECO:0000313" key="8">
    <source>
        <dbReference type="Proteomes" id="UP000440578"/>
    </source>
</evidence>
<comment type="caution">
    <text evidence="7">The sequence shown here is derived from an EMBL/GenBank/DDBJ whole genome shotgun (WGS) entry which is preliminary data.</text>
</comment>
<dbReference type="Proteomes" id="UP000440578">
    <property type="component" value="Unassembled WGS sequence"/>
</dbReference>
<dbReference type="PANTHER" id="PTHR24379:SF127">
    <property type="entry name" value="BLOODY FINGERS-RELATED"/>
    <property type="match status" value="1"/>
</dbReference>
<keyword evidence="1" id="KW-0479">Metal-binding</keyword>
<feature type="domain" description="C2H2-type" evidence="6">
    <location>
        <begin position="207"/>
        <end position="235"/>
    </location>
</feature>
<evidence type="ECO:0000256" key="5">
    <source>
        <dbReference type="PROSITE-ProRule" id="PRU00042"/>
    </source>
</evidence>
<dbReference type="GO" id="GO:0005634">
    <property type="term" value="C:nucleus"/>
    <property type="evidence" value="ECO:0007669"/>
    <property type="project" value="TreeGrafter"/>
</dbReference>
<dbReference type="PANTHER" id="PTHR24379">
    <property type="entry name" value="KRAB AND ZINC FINGER DOMAIN-CONTAINING"/>
    <property type="match status" value="1"/>
</dbReference>
<dbReference type="GO" id="GO:0000981">
    <property type="term" value="F:DNA-binding transcription factor activity, RNA polymerase II-specific"/>
    <property type="evidence" value="ECO:0007669"/>
    <property type="project" value="TreeGrafter"/>
</dbReference>
<accession>A0A6A4X4K0</accession>